<reference evidence="1 2" key="1">
    <citation type="submission" date="2016-01" db="EMBL/GenBank/DDBJ databases">
        <authorList>
            <person name="Oliw E.H."/>
        </authorList>
    </citation>
    <scope>NUCLEOTIDE SEQUENCE [LARGE SCALE GENOMIC DNA]</scope>
    <source>
        <strain evidence="1 2">MDcuke</strain>
    </source>
</reference>
<accession>A0A345CTY4</accession>
<dbReference type="Proteomes" id="UP000264980">
    <property type="component" value="Chromosome"/>
</dbReference>
<organism evidence="1 2">
    <name type="scientific">Erwinia tracheiphila</name>
    <dbReference type="NCBI Taxonomy" id="65700"/>
    <lineage>
        <taxon>Bacteria</taxon>
        <taxon>Pseudomonadati</taxon>
        <taxon>Pseudomonadota</taxon>
        <taxon>Gammaproteobacteria</taxon>
        <taxon>Enterobacterales</taxon>
        <taxon>Erwiniaceae</taxon>
        <taxon>Erwinia</taxon>
    </lineage>
</organism>
<dbReference type="AlphaFoldDB" id="A0A345CTY4"/>
<dbReference type="RefSeq" id="WP_233480096.1">
    <property type="nucleotide sequence ID" value="NZ_CP013970.1"/>
</dbReference>
<evidence type="ECO:0000313" key="1">
    <source>
        <dbReference type="EMBL" id="AXF76901.1"/>
    </source>
</evidence>
<sequence length="95" mass="10520">MSGNGFDPKDVAEICSRKKSKFRMKKADFKELGRNVLPGTIDVTLGAVKAGALMASHVPDNKKQNQLDEVYEGFDSDGYKHGTQGYGYYRNGKKD</sequence>
<dbReference type="EMBL" id="CP013970">
    <property type="protein sequence ID" value="AXF76901.1"/>
    <property type="molecule type" value="Genomic_DNA"/>
</dbReference>
<evidence type="ECO:0000313" key="2">
    <source>
        <dbReference type="Proteomes" id="UP000264980"/>
    </source>
</evidence>
<proteinExistence type="predicted"/>
<gene>
    <name evidence="1" type="ORF">AV903_13945</name>
</gene>
<protein>
    <submittedName>
        <fullName evidence="1">Uncharacterized protein</fullName>
    </submittedName>
</protein>
<name>A0A345CTY4_9GAMM</name>